<dbReference type="PANTHER" id="PTHR39339:SF1">
    <property type="entry name" value="CHAD DOMAIN-CONTAINING PROTEIN"/>
    <property type="match status" value="1"/>
</dbReference>
<dbReference type="SMART" id="SM00880">
    <property type="entry name" value="CHAD"/>
    <property type="match status" value="1"/>
</dbReference>
<dbReference type="InterPro" id="IPR038186">
    <property type="entry name" value="CHAD_dom_sf"/>
</dbReference>
<reference evidence="3 4" key="1">
    <citation type="journal article" date="2011" name="Stand. Genomic Sci.">
        <title>Complete genome sequence of Nitratifractor salsuginis type strain (E9I37-1).</title>
        <authorList>
            <person name="Anderson I."/>
            <person name="Sikorski J."/>
            <person name="Zeytun A."/>
            <person name="Nolan M."/>
            <person name="Lapidus A."/>
            <person name="Lucas S."/>
            <person name="Hammon N."/>
            <person name="Deshpande S."/>
            <person name="Cheng J.F."/>
            <person name="Tapia R."/>
            <person name="Han C."/>
            <person name="Goodwin L."/>
            <person name="Pitluck S."/>
            <person name="Liolios K."/>
            <person name="Pagani I."/>
            <person name="Ivanova N."/>
            <person name="Huntemann M."/>
            <person name="Mavromatis K."/>
            <person name="Ovchinikova G."/>
            <person name="Pati A."/>
            <person name="Chen A."/>
            <person name="Palaniappan K."/>
            <person name="Land M."/>
            <person name="Hauser L."/>
            <person name="Brambilla E.M."/>
            <person name="Ngatchou-Djao O.D."/>
            <person name="Rohde M."/>
            <person name="Tindall B.J."/>
            <person name="Goker M."/>
            <person name="Detter J.C."/>
            <person name="Woyke T."/>
            <person name="Bristow J."/>
            <person name="Eisen J.A."/>
            <person name="Markowitz V."/>
            <person name="Hugenholtz P."/>
            <person name="Klenk H.P."/>
            <person name="Kyrpides N.C."/>
        </authorList>
    </citation>
    <scope>NUCLEOTIDE SEQUENCE [LARGE SCALE GENOMIC DNA]</scope>
    <source>
        <strain evidence="4">DSM 16511 / JCM 12458 / E9I37-1</strain>
    </source>
</reference>
<dbReference type="KEGG" id="nsa:Nitsa_1925"/>
<reference evidence="4" key="2">
    <citation type="submission" date="2011-01" db="EMBL/GenBank/DDBJ databases">
        <title>The complete genome of Nitratifractor salsuginis DSM 16511.</title>
        <authorList>
            <consortium name="US DOE Joint Genome Institute (JGI-PGF)"/>
            <person name="Lucas S."/>
            <person name="Copeland A."/>
            <person name="Lapidus A."/>
            <person name="Bruce D."/>
            <person name="Goodwin L."/>
            <person name="Pitluck S."/>
            <person name="Kyrpides N."/>
            <person name="Mavromatis K."/>
            <person name="Ivanova N."/>
            <person name="Mikhailova N."/>
            <person name="Zeytun A."/>
            <person name="Detter J.C."/>
            <person name="Tapia R."/>
            <person name="Han C."/>
            <person name="Land M."/>
            <person name="Hauser L."/>
            <person name="Markowitz V."/>
            <person name="Cheng J.-F."/>
            <person name="Hugenholtz P."/>
            <person name="Woyke T."/>
            <person name="Wu D."/>
            <person name="Tindall B."/>
            <person name="Schuetze A."/>
            <person name="Brambilla E."/>
            <person name="Klenk H.-P."/>
            <person name="Eisen J.A."/>
        </authorList>
    </citation>
    <scope>NUCLEOTIDE SEQUENCE [LARGE SCALE GENOMIC DNA]</scope>
    <source>
        <strain evidence="4">DSM 16511 / JCM 12458 / E9I37-1</strain>
    </source>
</reference>
<dbReference type="eggNOG" id="COG5607">
    <property type="taxonomic scope" value="Bacteria"/>
</dbReference>
<dbReference type="HOGENOM" id="CLU_549597_0_0_7"/>
<feature type="domain" description="CYTH" evidence="1">
    <location>
        <begin position="3"/>
        <end position="160"/>
    </location>
</feature>
<dbReference type="RefSeq" id="WP_013554854.1">
    <property type="nucleotide sequence ID" value="NC_014935.1"/>
</dbReference>
<dbReference type="PANTHER" id="PTHR39339">
    <property type="entry name" value="SLR1444 PROTEIN"/>
    <property type="match status" value="1"/>
</dbReference>
<dbReference type="OrthoDB" id="9777271at2"/>
<dbReference type="InterPro" id="IPR033469">
    <property type="entry name" value="CYTH-like_dom_sf"/>
</dbReference>
<dbReference type="eggNOG" id="COG2954">
    <property type="taxonomic scope" value="Bacteria"/>
</dbReference>
<dbReference type="EMBL" id="CP002452">
    <property type="protein sequence ID" value="ADV47169.1"/>
    <property type="molecule type" value="Genomic_DNA"/>
</dbReference>
<sequence>MKHLEIERKFLLPPCSLKRFLKKHGISYRKIPIEQFYLQSSETGIERYRRIGERFIHTRKSGSGLVREESEETIDEARYREALRRNRGGVLRKDRYIFRLGRWTGELDHFKGSLKGLNVLEVEFPDETSARLFCLPEPFAALCLGEVTEDPRFTNGSLSRQMRIPSIESDLSTLREQVDGLGEKRLNASVSLSFHPFESTGNVIKTIIYALLRSLEANREAILSGDHDPERLHQFRVALRKLRALLSQMKELFDPEWLSEHRAALARLMKATADKREIDVLLRHIDAYRRILPKACHPGLKKLEAHLQKEEEASQRSLETFLSSEVLERELQALRDFARKETMEELQAENAGLPIVFPAKARVKRGYRRVLTRGAQLDKDSAPNDYHKERIEVKKLRYLLEFFSPIFEEKSYRLLLKELKRFQTILGDHQDLVTQRAQLQKLASAPDLQNHEVQKTLSILGKIMKKLAKEKRKEFRKSFRGFRKKKRYFHRLICRF</sequence>
<feature type="domain" description="CHAD" evidence="2">
    <location>
        <begin position="197"/>
        <end position="484"/>
    </location>
</feature>
<evidence type="ECO:0000313" key="3">
    <source>
        <dbReference type="EMBL" id="ADV47169.1"/>
    </source>
</evidence>
<dbReference type="Gene3D" id="2.40.320.10">
    <property type="entry name" value="Hypothetical Protein Pfu-838710-001"/>
    <property type="match status" value="1"/>
</dbReference>
<protein>
    <submittedName>
        <fullName evidence="3">CHAD domain containing protein</fullName>
    </submittedName>
</protein>
<dbReference type="PROSITE" id="PS51708">
    <property type="entry name" value="CHAD"/>
    <property type="match status" value="1"/>
</dbReference>
<proteinExistence type="predicted"/>
<dbReference type="InterPro" id="IPR023577">
    <property type="entry name" value="CYTH_domain"/>
</dbReference>
<dbReference type="STRING" id="749222.Nitsa_1925"/>
<dbReference type="Gene3D" id="1.40.20.10">
    <property type="entry name" value="CHAD domain"/>
    <property type="match status" value="1"/>
</dbReference>
<evidence type="ECO:0000259" key="1">
    <source>
        <dbReference type="PROSITE" id="PS51707"/>
    </source>
</evidence>
<dbReference type="AlphaFoldDB" id="E6X2G4"/>
<dbReference type="SUPFAM" id="SSF55154">
    <property type="entry name" value="CYTH-like phosphatases"/>
    <property type="match status" value="1"/>
</dbReference>
<accession>E6X2G4</accession>
<dbReference type="InterPro" id="IPR007899">
    <property type="entry name" value="CHAD_dom"/>
</dbReference>
<dbReference type="Pfam" id="PF05235">
    <property type="entry name" value="CHAD"/>
    <property type="match status" value="1"/>
</dbReference>
<gene>
    <name evidence="3" type="ordered locus">Nitsa_1925</name>
</gene>
<evidence type="ECO:0000313" key="4">
    <source>
        <dbReference type="Proteomes" id="UP000008633"/>
    </source>
</evidence>
<keyword evidence="4" id="KW-1185">Reference proteome</keyword>
<dbReference type="PROSITE" id="PS51707">
    <property type="entry name" value="CYTH"/>
    <property type="match status" value="1"/>
</dbReference>
<dbReference type="Proteomes" id="UP000008633">
    <property type="component" value="Chromosome"/>
</dbReference>
<evidence type="ECO:0000259" key="2">
    <source>
        <dbReference type="PROSITE" id="PS51708"/>
    </source>
</evidence>
<organism evidence="3 4">
    <name type="scientific">Nitratifractor salsuginis (strain DSM 16511 / JCM 12458 / E9I37-1)</name>
    <dbReference type="NCBI Taxonomy" id="749222"/>
    <lineage>
        <taxon>Bacteria</taxon>
        <taxon>Pseudomonadati</taxon>
        <taxon>Campylobacterota</taxon>
        <taxon>Epsilonproteobacteria</taxon>
        <taxon>Campylobacterales</taxon>
        <taxon>Sulfurovaceae</taxon>
        <taxon>Nitratifractor</taxon>
    </lineage>
</organism>
<name>E6X2G4_NITSE</name>